<sequence length="81" mass="8907">MIQVAKKASVLKRRKSRNRMEMHGQQQSTPALPPVPSGGSGGGTAGQNDSQRIDNDGDVVFYMEEPKSGTPNRARRDNRRV</sequence>
<dbReference type="EMBL" id="JAQQBR010000503">
    <property type="protein sequence ID" value="KAK0170489.1"/>
    <property type="molecule type" value="Genomic_DNA"/>
</dbReference>
<protein>
    <submittedName>
        <fullName evidence="2">Uncharacterized protein</fullName>
    </submittedName>
</protein>
<dbReference type="AlphaFoldDB" id="A0AA39FJ12"/>
<keyword evidence="3" id="KW-1185">Reference proteome</keyword>
<reference evidence="2" key="1">
    <citation type="journal article" date="2023" name="bioRxiv">
        <title>Scaffold-level genome assemblies of two parasitoid biocontrol wasps reveal the parthenogenesis mechanism and an associated novel virus.</title>
        <authorList>
            <person name="Inwood S."/>
            <person name="Skelly J."/>
            <person name="Guhlin J."/>
            <person name="Harrop T."/>
            <person name="Goldson S."/>
            <person name="Dearden P."/>
        </authorList>
    </citation>
    <scope>NUCLEOTIDE SEQUENCE</scope>
    <source>
        <strain evidence="2">Lincoln</strain>
        <tissue evidence="2">Whole body</tissue>
    </source>
</reference>
<evidence type="ECO:0000313" key="3">
    <source>
        <dbReference type="Proteomes" id="UP001168972"/>
    </source>
</evidence>
<proteinExistence type="predicted"/>
<dbReference type="Proteomes" id="UP001168972">
    <property type="component" value="Unassembled WGS sequence"/>
</dbReference>
<comment type="caution">
    <text evidence="2">The sequence shown here is derived from an EMBL/GenBank/DDBJ whole genome shotgun (WGS) entry which is preliminary data.</text>
</comment>
<organism evidence="2 3">
    <name type="scientific">Microctonus hyperodae</name>
    <name type="common">Parasitoid wasp</name>
    <dbReference type="NCBI Taxonomy" id="165561"/>
    <lineage>
        <taxon>Eukaryota</taxon>
        <taxon>Metazoa</taxon>
        <taxon>Ecdysozoa</taxon>
        <taxon>Arthropoda</taxon>
        <taxon>Hexapoda</taxon>
        <taxon>Insecta</taxon>
        <taxon>Pterygota</taxon>
        <taxon>Neoptera</taxon>
        <taxon>Endopterygota</taxon>
        <taxon>Hymenoptera</taxon>
        <taxon>Apocrita</taxon>
        <taxon>Ichneumonoidea</taxon>
        <taxon>Braconidae</taxon>
        <taxon>Euphorinae</taxon>
        <taxon>Microctonus</taxon>
    </lineage>
</organism>
<gene>
    <name evidence="2" type="ORF">PV327_011385</name>
</gene>
<evidence type="ECO:0000256" key="1">
    <source>
        <dbReference type="SAM" id="MobiDB-lite"/>
    </source>
</evidence>
<evidence type="ECO:0000313" key="2">
    <source>
        <dbReference type="EMBL" id="KAK0170489.1"/>
    </source>
</evidence>
<reference evidence="2" key="2">
    <citation type="submission" date="2023-03" db="EMBL/GenBank/DDBJ databases">
        <authorList>
            <person name="Inwood S.N."/>
            <person name="Skelly J.G."/>
            <person name="Guhlin J."/>
            <person name="Harrop T.W.R."/>
            <person name="Goldson S.G."/>
            <person name="Dearden P.K."/>
        </authorList>
    </citation>
    <scope>NUCLEOTIDE SEQUENCE</scope>
    <source>
        <strain evidence="2">Lincoln</strain>
        <tissue evidence="2">Whole body</tissue>
    </source>
</reference>
<accession>A0AA39FJ12</accession>
<name>A0AA39FJ12_MICHY</name>
<feature type="region of interest" description="Disordered" evidence="1">
    <location>
        <begin position="1"/>
        <end position="81"/>
    </location>
</feature>